<accession>N9F5N7</accession>
<sequence length="798" mass="88805">MAVPEQTPYKEYTANGVTKIFPLEFDVLEQDHLIVLVNDLEPSVGSWSLDAVNDTVVFALPPANGANIKIRRDTPLERLNDYANYNATLKPTTVNTDFDNIWRKLQEMGVLNWMIDNNIKDLNEYVDSLNDETKAQFLAEIERQGVSLNQLEELTNQIYNNLANVAAEKGWFAEFVADGDENQKQINNKTIRNFENLSDLQAYVPREIGQIAYVRNLGNFKYTTNGWEIDNQNEITVDCVADISKIPLYINRTIKTKSYFKDLNTGAWSYKYDGTIPKNRHNGGTIIDPTIVFANLSDFLSNKSTSGYGCYIALNTECKIPAEIFGAHPNPDFVLNDICVNAALLAAGASTESLAVKEVTVGAGVFYTTNAIVNTTNRHIIPPKLIGAGREATQFIKKTNNVLGLGYLADPATDAVLVSSPRGDNPEGASAYLISETVKGISLKHESPIENSVGWYRHRSAMGYADDIYAENNHTHYVFNDCWMTNFGQLWAHGGTYGYIFNIATSLRGGWLYATSTNSRAFLFDKVVYSDIKCCADHCGLAGDNGATAYRFVDCKGVSGKFNGENHRGELFSFTGSYGMTISGQDWRAKAVATNASVLRMYFSYATVKFLGYDFLESASALTANERKNYEFYQKDSISVIDFDVCTMPQQEYGASEKKPIHSILNGGEAFLSKLTDSRYIQFGRHVHHILALTTDWKMLCYVGASSRVQLKSATSNDPNQPYFCYVDNQENRDVGIKILAISKNPSSPTEIATIYVNNFSETQVSTKLLAYIGSDGWLYVKAASTGYSLEYAFDLII</sequence>
<dbReference type="HOGENOM" id="CLU_345696_0_0_6"/>
<comment type="caution">
    <text evidence="1">The sequence shown here is derived from an EMBL/GenBank/DDBJ whole genome shotgun (WGS) entry which is preliminary data.</text>
</comment>
<dbReference type="EMBL" id="APQG01000015">
    <property type="protein sequence ID" value="ENW00154.1"/>
    <property type="molecule type" value="Genomic_DNA"/>
</dbReference>
<gene>
    <name evidence="1" type="ORF">F938_00798</name>
</gene>
<protein>
    <submittedName>
        <fullName evidence="1">Uncharacterized protein</fullName>
    </submittedName>
</protein>
<dbReference type="OrthoDB" id="6713478at2"/>
<reference evidence="1 2" key="1">
    <citation type="submission" date="2013-02" db="EMBL/GenBank/DDBJ databases">
        <title>The Genome Sequence of Acinetobacter bereziniae CIP 70.12.</title>
        <authorList>
            <consortium name="The Broad Institute Genome Sequencing Platform"/>
            <consortium name="The Broad Institute Genome Sequencing Center for Infectious Disease"/>
            <person name="Cerqueira G."/>
            <person name="Feldgarden M."/>
            <person name="Courvalin P."/>
            <person name="Perichon B."/>
            <person name="Grillot-Courvalin C."/>
            <person name="Clermont D."/>
            <person name="Rocha E."/>
            <person name="Yoon E.-J."/>
            <person name="Nemec A."/>
            <person name="Walker B."/>
            <person name="Young S.K."/>
            <person name="Zeng Q."/>
            <person name="Gargeya S."/>
            <person name="Fitzgerald M."/>
            <person name="Haas B."/>
            <person name="Abouelleil A."/>
            <person name="Alvarado L."/>
            <person name="Arachchi H.M."/>
            <person name="Berlin A.M."/>
            <person name="Chapman S.B."/>
            <person name="Dewar J."/>
            <person name="Goldberg J."/>
            <person name="Griggs A."/>
            <person name="Gujja S."/>
            <person name="Hansen M."/>
            <person name="Howarth C."/>
            <person name="Imamovic A."/>
            <person name="Larimer J."/>
            <person name="McCowan C."/>
            <person name="Murphy C."/>
            <person name="Neiman D."/>
            <person name="Pearson M."/>
            <person name="Priest M."/>
            <person name="Roberts A."/>
            <person name="Saif S."/>
            <person name="Shea T."/>
            <person name="Sisk P."/>
            <person name="Sykes S."/>
            <person name="Wortman J."/>
            <person name="Nusbaum C."/>
            <person name="Birren B."/>
        </authorList>
    </citation>
    <scope>NUCLEOTIDE SEQUENCE [LARGE SCALE GENOMIC DNA]</scope>
    <source>
        <strain evidence="1 2">CIP 70.12</strain>
    </source>
</reference>
<name>N9F5N7_ACIBZ</name>
<evidence type="ECO:0000313" key="2">
    <source>
        <dbReference type="Proteomes" id="UP000013251"/>
    </source>
</evidence>
<dbReference type="Proteomes" id="UP000013251">
    <property type="component" value="Unassembled WGS sequence"/>
</dbReference>
<proteinExistence type="predicted"/>
<dbReference type="AlphaFoldDB" id="N9F5N7"/>
<dbReference type="PATRIC" id="fig|1217650.3.peg.765"/>
<dbReference type="RefSeq" id="WP_005029595.1">
    <property type="nucleotide sequence ID" value="NZ_KB849755.1"/>
</dbReference>
<keyword evidence="2" id="KW-1185">Reference proteome</keyword>
<organism evidence="1 2">
    <name type="scientific">Acinetobacter bereziniae LMG 1003 = CIP 70.12</name>
    <dbReference type="NCBI Taxonomy" id="981324"/>
    <lineage>
        <taxon>Bacteria</taxon>
        <taxon>Pseudomonadati</taxon>
        <taxon>Pseudomonadota</taxon>
        <taxon>Gammaproteobacteria</taxon>
        <taxon>Moraxellales</taxon>
        <taxon>Moraxellaceae</taxon>
        <taxon>Acinetobacter</taxon>
    </lineage>
</organism>
<evidence type="ECO:0000313" key="1">
    <source>
        <dbReference type="EMBL" id="ENW00154.1"/>
    </source>
</evidence>